<dbReference type="Pfam" id="PF00270">
    <property type="entry name" value="DEAD"/>
    <property type="match status" value="1"/>
</dbReference>
<feature type="compositionally biased region" description="Basic residues" evidence="6">
    <location>
        <begin position="401"/>
        <end position="414"/>
    </location>
</feature>
<dbReference type="InterPro" id="IPR027417">
    <property type="entry name" value="P-loop_NTPase"/>
</dbReference>
<feature type="compositionally biased region" description="Basic residues" evidence="6">
    <location>
        <begin position="424"/>
        <end position="438"/>
    </location>
</feature>
<dbReference type="GO" id="GO:0004386">
    <property type="term" value="F:helicase activity"/>
    <property type="evidence" value="ECO:0007669"/>
    <property type="project" value="UniProtKB-KW"/>
</dbReference>
<feature type="short sequence motif" description="Q motif" evidence="5">
    <location>
        <begin position="3"/>
        <end position="31"/>
    </location>
</feature>
<dbReference type="GO" id="GO:0016787">
    <property type="term" value="F:hydrolase activity"/>
    <property type="evidence" value="ECO:0007669"/>
    <property type="project" value="UniProtKB-KW"/>
</dbReference>
<dbReference type="EC" id="3.6.4.-" evidence="10"/>
<evidence type="ECO:0000256" key="6">
    <source>
        <dbReference type="SAM" id="MobiDB-lite"/>
    </source>
</evidence>
<dbReference type="Gene3D" id="3.40.50.300">
    <property type="entry name" value="P-loop containing nucleotide triphosphate hydrolases"/>
    <property type="match status" value="2"/>
</dbReference>
<dbReference type="CDD" id="cd00268">
    <property type="entry name" value="DEADc"/>
    <property type="match status" value="1"/>
</dbReference>
<dbReference type="InterPro" id="IPR014001">
    <property type="entry name" value="Helicase_ATP-bd"/>
</dbReference>
<evidence type="ECO:0000256" key="1">
    <source>
        <dbReference type="ARBA" id="ARBA00022741"/>
    </source>
</evidence>
<dbReference type="InterPro" id="IPR001650">
    <property type="entry name" value="Helicase_C-like"/>
</dbReference>
<evidence type="ECO:0000313" key="10">
    <source>
        <dbReference type="EMBL" id="MFD2829467.1"/>
    </source>
</evidence>
<evidence type="ECO:0000259" key="9">
    <source>
        <dbReference type="PROSITE" id="PS51195"/>
    </source>
</evidence>
<proteinExistence type="predicted"/>
<feature type="domain" description="DEAD-box RNA helicase Q" evidence="9">
    <location>
        <begin position="3"/>
        <end position="31"/>
    </location>
</feature>
<dbReference type="InterPro" id="IPR011545">
    <property type="entry name" value="DEAD/DEAH_box_helicase_dom"/>
</dbReference>
<keyword evidence="4" id="KW-0067">ATP-binding</keyword>
<comment type="caution">
    <text evidence="10">The sequence shown here is derived from an EMBL/GenBank/DDBJ whole genome shotgun (WGS) entry which is preliminary data.</text>
</comment>
<keyword evidence="2 10" id="KW-0378">Hydrolase</keyword>
<evidence type="ECO:0000259" key="8">
    <source>
        <dbReference type="PROSITE" id="PS51194"/>
    </source>
</evidence>
<evidence type="ECO:0000256" key="5">
    <source>
        <dbReference type="PROSITE-ProRule" id="PRU00552"/>
    </source>
</evidence>
<evidence type="ECO:0000313" key="11">
    <source>
        <dbReference type="Proteomes" id="UP001597519"/>
    </source>
</evidence>
<organism evidence="10 11">
    <name type="scientific">Corticicoccus populi</name>
    <dbReference type="NCBI Taxonomy" id="1812821"/>
    <lineage>
        <taxon>Bacteria</taxon>
        <taxon>Bacillati</taxon>
        <taxon>Bacillota</taxon>
        <taxon>Bacilli</taxon>
        <taxon>Bacillales</taxon>
        <taxon>Staphylococcaceae</taxon>
        <taxon>Corticicoccus</taxon>
    </lineage>
</organism>
<feature type="region of interest" description="Disordered" evidence="6">
    <location>
        <begin position="401"/>
        <end position="438"/>
    </location>
</feature>
<keyword evidence="3 10" id="KW-0347">Helicase</keyword>
<dbReference type="PROSITE" id="PS51194">
    <property type="entry name" value="HELICASE_CTER"/>
    <property type="match status" value="1"/>
</dbReference>
<dbReference type="InterPro" id="IPR014014">
    <property type="entry name" value="RNA_helicase_DEAD_Q_motif"/>
</dbReference>
<dbReference type="PANTHER" id="PTHR47963">
    <property type="entry name" value="DEAD-BOX ATP-DEPENDENT RNA HELICASE 47, MITOCHONDRIAL"/>
    <property type="match status" value="1"/>
</dbReference>
<dbReference type="PROSITE" id="PS51192">
    <property type="entry name" value="HELICASE_ATP_BIND_1"/>
    <property type="match status" value="1"/>
</dbReference>
<protein>
    <submittedName>
        <fullName evidence="10">DEAD/DEAH box helicase</fullName>
        <ecNumber evidence="10">3.6.4.-</ecNumber>
    </submittedName>
</protein>
<sequence>MSQAFKRFKFDDNMLSAIESIHFTHPTLVQERVIPRISRGENVVVQSETGSGKSHAFLLPLIYQINTEINDPQAVILAPTRELAKQLHDMAVQVAGQYKDINISLFIGGTDFKRDIERAKKNPQIVIGTPTRIKELMNENVLNVHKAKSIVIDEADLMIDLGFLNDIDRLASAIGGTAQILVFSATIPGPLQAFLGKYIGDSETIVIEQPKNKASIHYSLIPVKGHGKEEKVSQLIDTLNPYIGLIFANSKERADALFDYLNNKGVKVGLFHGGLKPRERTKEIKKIRDLEYEWVVASDLAARGLDIDGASHVINYDIPKDIEFFTHRVGRVGRGQYEGFALTLYTPDEHHLVDSLESKGYSFSHEDIRRGELSPIKERTKRAVRKNQDSNIEKDLAYKVRKPKKVRPGYKKKMASQLSELKRDAKRTHSKARKKKRK</sequence>
<keyword evidence="11" id="KW-1185">Reference proteome</keyword>
<evidence type="ECO:0000256" key="3">
    <source>
        <dbReference type="ARBA" id="ARBA00022806"/>
    </source>
</evidence>
<feature type="domain" description="Helicase C-terminal" evidence="8">
    <location>
        <begin position="231"/>
        <end position="376"/>
    </location>
</feature>
<evidence type="ECO:0000259" key="7">
    <source>
        <dbReference type="PROSITE" id="PS51192"/>
    </source>
</evidence>
<dbReference type="InterPro" id="IPR044742">
    <property type="entry name" value="DEAD/DEAH_RhlB"/>
</dbReference>
<dbReference type="Pfam" id="PF00271">
    <property type="entry name" value="Helicase_C"/>
    <property type="match status" value="1"/>
</dbReference>
<accession>A0ABW5WSI8</accession>
<dbReference type="RefSeq" id="WP_377771488.1">
    <property type="nucleotide sequence ID" value="NZ_JBHUOQ010000001.1"/>
</dbReference>
<dbReference type="SMART" id="SM00487">
    <property type="entry name" value="DEXDc"/>
    <property type="match status" value="1"/>
</dbReference>
<keyword evidence="1" id="KW-0547">Nucleotide-binding</keyword>
<dbReference type="CDD" id="cd18787">
    <property type="entry name" value="SF2_C_DEAD"/>
    <property type="match status" value="1"/>
</dbReference>
<dbReference type="PANTHER" id="PTHR47963:SF1">
    <property type="entry name" value="DEAD-BOX ATP-DEPENDENT RNA HELICASE CSHB"/>
    <property type="match status" value="1"/>
</dbReference>
<evidence type="ECO:0000256" key="2">
    <source>
        <dbReference type="ARBA" id="ARBA00022801"/>
    </source>
</evidence>
<dbReference type="EMBL" id="JBHUOQ010000001">
    <property type="protein sequence ID" value="MFD2829467.1"/>
    <property type="molecule type" value="Genomic_DNA"/>
</dbReference>
<dbReference type="InterPro" id="IPR050547">
    <property type="entry name" value="DEAD_box_RNA_helicases"/>
</dbReference>
<dbReference type="SMART" id="SM00490">
    <property type="entry name" value="HELICc"/>
    <property type="match status" value="1"/>
</dbReference>
<dbReference type="Proteomes" id="UP001597519">
    <property type="component" value="Unassembled WGS sequence"/>
</dbReference>
<reference evidence="11" key="1">
    <citation type="journal article" date="2019" name="Int. J. Syst. Evol. Microbiol.">
        <title>The Global Catalogue of Microorganisms (GCM) 10K type strain sequencing project: providing services to taxonomists for standard genome sequencing and annotation.</title>
        <authorList>
            <consortium name="The Broad Institute Genomics Platform"/>
            <consortium name="The Broad Institute Genome Sequencing Center for Infectious Disease"/>
            <person name="Wu L."/>
            <person name="Ma J."/>
        </authorList>
    </citation>
    <scope>NUCLEOTIDE SEQUENCE [LARGE SCALE GENOMIC DNA]</scope>
    <source>
        <strain evidence="11">KCTC 33575</strain>
    </source>
</reference>
<name>A0ABW5WSI8_9STAP</name>
<gene>
    <name evidence="10" type="ORF">ACFSX4_03240</name>
</gene>
<feature type="domain" description="Helicase ATP-binding" evidence="7">
    <location>
        <begin position="34"/>
        <end position="205"/>
    </location>
</feature>
<dbReference type="PROSITE" id="PS51195">
    <property type="entry name" value="Q_MOTIF"/>
    <property type="match status" value="1"/>
</dbReference>
<dbReference type="SUPFAM" id="SSF52540">
    <property type="entry name" value="P-loop containing nucleoside triphosphate hydrolases"/>
    <property type="match status" value="1"/>
</dbReference>
<evidence type="ECO:0000256" key="4">
    <source>
        <dbReference type="ARBA" id="ARBA00022840"/>
    </source>
</evidence>